<name>A0A1S1QU92_9ACTN</name>
<protein>
    <recommendedName>
        <fullName evidence="5">DUF2269 domain-containing protein</fullName>
    </recommendedName>
</protein>
<reference evidence="4" key="1">
    <citation type="submission" date="2016-07" db="EMBL/GenBank/DDBJ databases">
        <title>Frankia sp. NRRL B-16219 Genome sequencing.</title>
        <authorList>
            <person name="Ghodhbane-Gtari F."/>
            <person name="Swanson E."/>
            <person name="Gueddou A."/>
            <person name="Louati M."/>
            <person name="Nouioui I."/>
            <person name="Hezbri K."/>
            <person name="Abebe-Akele F."/>
            <person name="Simpson S."/>
            <person name="Morris K."/>
            <person name="Thomas K."/>
            <person name="Gtari M."/>
            <person name="Tisa L.S."/>
        </authorList>
    </citation>
    <scope>NUCLEOTIDE SEQUENCE [LARGE SCALE GENOMIC DNA]</scope>
    <source>
        <strain evidence="4">NRRL B-16219</strain>
    </source>
</reference>
<organism evidence="3 4">
    <name type="scientific">Parafrankia soli</name>
    <dbReference type="NCBI Taxonomy" id="2599596"/>
    <lineage>
        <taxon>Bacteria</taxon>
        <taxon>Bacillati</taxon>
        <taxon>Actinomycetota</taxon>
        <taxon>Actinomycetes</taxon>
        <taxon>Frankiales</taxon>
        <taxon>Frankiaceae</taxon>
        <taxon>Parafrankia</taxon>
    </lineage>
</organism>
<evidence type="ECO:0000313" key="3">
    <source>
        <dbReference type="EMBL" id="OHV37287.1"/>
    </source>
</evidence>
<feature type="region of interest" description="Disordered" evidence="1">
    <location>
        <begin position="172"/>
        <end position="245"/>
    </location>
</feature>
<feature type="transmembrane region" description="Helical" evidence="2">
    <location>
        <begin position="25"/>
        <end position="51"/>
    </location>
</feature>
<keyword evidence="2" id="KW-0812">Transmembrane</keyword>
<gene>
    <name evidence="3" type="ORF">BBK14_02620</name>
</gene>
<keyword evidence="4" id="KW-1185">Reference proteome</keyword>
<feature type="transmembrane region" description="Helical" evidence="2">
    <location>
        <begin position="71"/>
        <end position="89"/>
    </location>
</feature>
<comment type="caution">
    <text evidence="3">The sequence shown here is derived from an EMBL/GenBank/DDBJ whole genome shotgun (WGS) entry which is preliminary data.</text>
</comment>
<accession>A0A1S1QU92</accession>
<dbReference type="EMBL" id="MAXA01000113">
    <property type="protein sequence ID" value="OHV37287.1"/>
    <property type="molecule type" value="Genomic_DNA"/>
</dbReference>
<keyword evidence="2" id="KW-0472">Membrane</keyword>
<evidence type="ECO:0000256" key="1">
    <source>
        <dbReference type="SAM" id="MobiDB-lite"/>
    </source>
</evidence>
<evidence type="ECO:0000313" key="4">
    <source>
        <dbReference type="Proteomes" id="UP000179769"/>
    </source>
</evidence>
<feature type="transmembrane region" description="Helical" evidence="2">
    <location>
        <begin position="143"/>
        <end position="164"/>
    </location>
</feature>
<keyword evidence="2" id="KW-1133">Transmembrane helix</keyword>
<feature type="transmembrane region" description="Helical" evidence="2">
    <location>
        <begin position="101"/>
        <end position="123"/>
    </location>
</feature>
<evidence type="ECO:0000256" key="2">
    <source>
        <dbReference type="SAM" id="Phobius"/>
    </source>
</evidence>
<dbReference type="OrthoDB" id="8082651at2"/>
<feature type="compositionally biased region" description="Low complexity" evidence="1">
    <location>
        <begin position="215"/>
        <end position="231"/>
    </location>
</feature>
<sequence>MTATAITTARPPARPRRQRRVARQLLLTAHVLVSVGWNGVALGQLALAITASLDSDIRHPAYELMHVFDRALNIPLALLTLATGILISLRTRWGLLHHKWVVTKLAITVVAVIFAAAFMRTMIVRAGHATADGNVHYSGPTVAIIAGACLMNAMFITATFLSTLKPWGRTQRGLRAGRRPAARAPVSVVNGTSTPSSTRSFFSPAPTGSTVTDTPLPGNSGPPAGNAGPVPETTQDPAAPESVSR</sequence>
<feature type="compositionally biased region" description="Low complexity" evidence="1">
    <location>
        <begin position="192"/>
        <end position="207"/>
    </location>
</feature>
<evidence type="ECO:0008006" key="5">
    <source>
        <dbReference type="Google" id="ProtNLM"/>
    </source>
</evidence>
<proteinExistence type="predicted"/>
<dbReference type="Proteomes" id="UP000179769">
    <property type="component" value="Unassembled WGS sequence"/>
</dbReference>
<dbReference type="RefSeq" id="WP_071061598.1">
    <property type="nucleotide sequence ID" value="NZ_MAXA01000113.1"/>
</dbReference>
<dbReference type="AlphaFoldDB" id="A0A1S1QU92"/>